<dbReference type="Pfam" id="PF01522">
    <property type="entry name" value="Polysacc_deac_1"/>
    <property type="match status" value="1"/>
</dbReference>
<dbReference type="SUPFAM" id="SSF88713">
    <property type="entry name" value="Glycoside hydrolase/deacetylase"/>
    <property type="match status" value="1"/>
</dbReference>
<protein>
    <submittedName>
        <fullName evidence="3">Polysaccharide deacetylase</fullName>
    </submittedName>
</protein>
<reference evidence="3" key="2">
    <citation type="journal article" date="2020" name="Microorganisms">
        <title>Osmotic Adaptation and Compatible Solute Biosynthesis of Phototrophic Bacteria as Revealed from Genome Analyses.</title>
        <authorList>
            <person name="Imhoff J.F."/>
            <person name="Rahn T."/>
            <person name="Kunzel S."/>
            <person name="Keller A."/>
            <person name="Neulinger S.C."/>
        </authorList>
    </citation>
    <scope>NUCLEOTIDE SEQUENCE</scope>
    <source>
        <strain evidence="3">DSM 11080</strain>
    </source>
</reference>
<dbReference type="GO" id="GO:0016810">
    <property type="term" value="F:hydrolase activity, acting on carbon-nitrogen (but not peptide) bonds"/>
    <property type="evidence" value="ECO:0007669"/>
    <property type="project" value="InterPro"/>
</dbReference>
<dbReference type="Proteomes" id="UP001296776">
    <property type="component" value="Unassembled WGS sequence"/>
</dbReference>
<comment type="caution">
    <text evidence="3">The sequence shown here is derived from an EMBL/GenBank/DDBJ whole genome shotgun (WGS) entry which is preliminary data.</text>
</comment>
<keyword evidence="1" id="KW-0732">Signal</keyword>
<dbReference type="PANTHER" id="PTHR34216:SF7">
    <property type="entry name" value="POLY-BETA-1,6-N-ACETYL-D-GLUCOSAMINE N-DEACETYLASE"/>
    <property type="match status" value="1"/>
</dbReference>
<evidence type="ECO:0000256" key="1">
    <source>
        <dbReference type="ARBA" id="ARBA00022729"/>
    </source>
</evidence>
<feature type="domain" description="NodB homology" evidence="2">
    <location>
        <begin position="76"/>
        <end position="297"/>
    </location>
</feature>
<dbReference type="PANTHER" id="PTHR34216">
    <property type="match status" value="1"/>
</dbReference>
<dbReference type="InterPro" id="IPR011330">
    <property type="entry name" value="Glyco_hydro/deAcase_b/a-brl"/>
</dbReference>
<dbReference type="InterPro" id="IPR002509">
    <property type="entry name" value="NODB_dom"/>
</dbReference>
<dbReference type="GO" id="GO:0005975">
    <property type="term" value="P:carbohydrate metabolic process"/>
    <property type="evidence" value="ECO:0007669"/>
    <property type="project" value="InterPro"/>
</dbReference>
<dbReference type="InterPro" id="IPR051398">
    <property type="entry name" value="Polysacch_Deacetylase"/>
</dbReference>
<dbReference type="PROSITE" id="PS51677">
    <property type="entry name" value="NODB"/>
    <property type="match status" value="1"/>
</dbReference>
<accession>A0AAJ0X7M9</accession>
<keyword evidence="4" id="KW-1185">Reference proteome</keyword>
<dbReference type="Gene3D" id="3.20.20.370">
    <property type="entry name" value="Glycoside hydrolase/deacetylase"/>
    <property type="match status" value="1"/>
</dbReference>
<dbReference type="CDD" id="cd10918">
    <property type="entry name" value="CE4_NodB_like_5s_6s"/>
    <property type="match status" value="1"/>
</dbReference>
<sequence>MVDHVSRVHIGPKPRLSVLMYHQVGRFKAMKAHRANYCDAGRFARQMRLLAMGRFHVIGLQQALSGLFGAGPLPPRAVLLTFDDAYAGFVDEALPVLQEYDFPATVYAISGWVGKRMQWADSGMERPQPELMTAAQLRAVQAAGITVGSHSQTHRRLAVLDPAEQAQELRDSRSELEDLLGQPVEHLCYPFGSFDQHSVRLAAQAGYRSAMTCLRGAATRLDHPLLLPRKAISFGDNLIGFAWKLLVKHRPKPVLAAWRRWAADARFEQDNELLDALDGQGRAPATNSAQDAHGVQL</sequence>
<proteinExistence type="predicted"/>
<dbReference type="AlphaFoldDB" id="A0AAJ0X7M9"/>
<reference evidence="3" key="1">
    <citation type="submission" date="2017-08" db="EMBL/GenBank/DDBJ databases">
        <authorList>
            <person name="Imhoff J.F."/>
            <person name="Rahn T."/>
            <person name="Kuenzel S."/>
            <person name="Neulinger S.C."/>
        </authorList>
    </citation>
    <scope>NUCLEOTIDE SEQUENCE</scope>
    <source>
        <strain evidence="3">DSM 11080</strain>
    </source>
</reference>
<evidence type="ECO:0000313" key="4">
    <source>
        <dbReference type="Proteomes" id="UP001296776"/>
    </source>
</evidence>
<organism evidence="3 4">
    <name type="scientific">Halochromatium glycolicum</name>
    <dbReference type="NCBI Taxonomy" id="85075"/>
    <lineage>
        <taxon>Bacteria</taxon>
        <taxon>Pseudomonadati</taxon>
        <taxon>Pseudomonadota</taxon>
        <taxon>Gammaproteobacteria</taxon>
        <taxon>Chromatiales</taxon>
        <taxon>Chromatiaceae</taxon>
        <taxon>Halochromatium</taxon>
    </lineage>
</organism>
<gene>
    <name evidence="3" type="ORF">CKO40_01530</name>
</gene>
<evidence type="ECO:0000313" key="3">
    <source>
        <dbReference type="EMBL" id="MBK1703264.1"/>
    </source>
</evidence>
<evidence type="ECO:0000259" key="2">
    <source>
        <dbReference type="PROSITE" id="PS51677"/>
    </source>
</evidence>
<name>A0AAJ0X7M9_9GAMM</name>
<dbReference type="EMBL" id="NRSJ01000002">
    <property type="protein sequence ID" value="MBK1703264.1"/>
    <property type="molecule type" value="Genomic_DNA"/>
</dbReference>